<name>A0A4R6YSR8_9GAMM</name>
<dbReference type="EMBL" id="SNZH01000011">
    <property type="protein sequence ID" value="TDR41248.1"/>
    <property type="molecule type" value="Genomic_DNA"/>
</dbReference>
<evidence type="ECO:0000313" key="3">
    <source>
        <dbReference type="Proteomes" id="UP000295293"/>
    </source>
</evidence>
<sequence>MAKLLQHLGRASDEPARPPDAMAKRLQRLDAAMLEGDLPGARNLALQLENPVLLRNIAQQLAEALTTDGQLQETGHVLEQAPAAASPDDGIAAARAQLALERGEPVQALAVRSAAPATDADSHRCASKDGAPALPLRFQRHRRQAAGLEHRRA</sequence>
<feature type="region of interest" description="Disordered" evidence="1">
    <location>
        <begin position="111"/>
        <end position="153"/>
    </location>
</feature>
<dbReference type="RefSeq" id="WP_133819997.1">
    <property type="nucleotide sequence ID" value="NZ_SNZH01000011.1"/>
</dbReference>
<dbReference type="Proteomes" id="UP000295293">
    <property type="component" value="Unassembled WGS sequence"/>
</dbReference>
<organism evidence="2 3">
    <name type="scientific">Tahibacter aquaticus</name>
    <dbReference type="NCBI Taxonomy" id="520092"/>
    <lineage>
        <taxon>Bacteria</taxon>
        <taxon>Pseudomonadati</taxon>
        <taxon>Pseudomonadota</taxon>
        <taxon>Gammaproteobacteria</taxon>
        <taxon>Lysobacterales</taxon>
        <taxon>Rhodanobacteraceae</taxon>
        <taxon>Tahibacter</taxon>
    </lineage>
</organism>
<protein>
    <submittedName>
        <fullName evidence="2">Uncharacterized protein</fullName>
    </submittedName>
</protein>
<comment type="caution">
    <text evidence="2">The sequence shown here is derived from an EMBL/GenBank/DDBJ whole genome shotgun (WGS) entry which is preliminary data.</text>
</comment>
<proteinExistence type="predicted"/>
<accession>A0A4R6YSR8</accession>
<evidence type="ECO:0000313" key="2">
    <source>
        <dbReference type="EMBL" id="TDR41248.1"/>
    </source>
</evidence>
<keyword evidence="3" id="KW-1185">Reference proteome</keyword>
<reference evidence="2 3" key="1">
    <citation type="submission" date="2019-03" db="EMBL/GenBank/DDBJ databases">
        <title>Genomic Encyclopedia of Type Strains, Phase IV (KMG-IV): sequencing the most valuable type-strain genomes for metagenomic binning, comparative biology and taxonomic classification.</title>
        <authorList>
            <person name="Goeker M."/>
        </authorList>
    </citation>
    <scope>NUCLEOTIDE SEQUENCE [LARGE SCALE GENOMIC DNA]</scope>
    <source>
        <strain evidence="2 3">DSM 21667</strain>
    </source>
</reference>
<gene>
    <name evidence="2" type="ORF">DFR29_111162</name>
</gene>
<dbReference type="AlphaFoldDB" id="A0A4R6YSR8"/>
<evidence type="ECO:0000256" key="1">
    <source>
        <dbReference type="SAM" id="MobiDB-lite"/>
    </source>
</evidence>